<evidence type="ECO:0000256" key="6">
    <source>
        <dbReference type="SAM" id="Phobius"/>
    </source>
</evidence>
<feature type="transmembrane region" description="Helical" evidence="6">
    <location>
        <begin position="157"/>
        <end position="173"/>
    </location>
</feature>
<proteinExistence type="predicted"/>
<keyword evidence="9" id="KW-1185">Reference proteome</keyword>
<dbReference type="GO" id="GO:0005886">
    <property type="term" value="C:plasma membrane"/>
    <property type="evidence" value="ECO:0007669"/>
    <property type="project" value="UniProtKB-SubCell"/>
</dbReference>
<feature type="transmembrane region" description="Helical" evidence="6">
    <location>
        <begin position="64"/>
        <end position="86"/>
    </location>
</feature>
<evidence type="ECO:0000256" key="5">
    <source>
        <dbReference type="ARBA" id="ARBA00023136"/>
    </source>
</evidence>
<keyword evidence="5 6" id="KW-0472">Membrane</keyword>
<reference evidence="8" key="1">
    <citation type="submission" date="2020-08" db="EMBL/GenBank/DDBJ databases">
        <title>Genome Sequencing and Pan-Genome Analysis of Migratory bird Vibrio Strains, Inner Mongolia.</title>
        <authorList>
            <person name="Zheng L."/>
        </authorList>
    </citation>
    <scope>NUCLEOTIDE SEQUENCE</scope>
    <source>
        <strain evidence="8">M13F</strain>
    </source>
</reference>
<feature type="transmembrane region" description="Helical" evidence="6">
    <location>
        <begin position="215"/>
        <end position="236"/>
    </location>
</feature>
<feature type="transmembrane region" description="Helical" evidence="6">
    <location>
        <begin position="7"/>
        <end position="24"/>
    </location>
</feature>
<keyword evidence="2" id="KW-1003">Cell membrane</keyword>
<dbReference type="EMBL" id="JACRUP010000012">
    <property type="protein sequence ID" value="MBC5852366.1"/>
    <property type="molecule type" value="Genomic_DNA"/>
</dbReference>
<dbReference type="NCBIfam" id="NF008676">
    <property type="entry name" value="PRK11689.1"/>
    <property type="match status" value="1"/>
</dbReference>
<comment type="subcellular location">
    <subcellularLocation>
        <location evidence="1">Cell membrane</location>
        <topology evidence="1">Multi-pass membrane protein</topology>
    </subcellularLocation>
</comment>
<feature type="transmembrane region" description="Helical" evidence="6">
    <location>
        <begin position="185"/>
        <end position="203"/>
    </location>
</feature>
<protein>
    <submittedName>
        <fullName evidence="8">Aromatic amino acid DMT transporter YddG</fullName>
    </submittedName>
</protein>
<feature type="transmembrane region" description="Helical" evidence="6">
    <location>
        <begin position="30"/>
        <end position="52"/>
    </location>
</feature>
<evidence type="ECO:0000313" key="9">
    <source>
        <dbReference type="Proteomes" id="UP000615796"/>
    </source>
</evidence>
<dbReference type="SUPFAM" id="SSF103481">
    <property type="entry name" value="Multidrug resistance efflux transporter EmrE"/>
    <property type="match status" value="1"/>
</dbReference>
<evidence type="ECO:0000256" key="3">
    <source>
        <dbReference type="ARBA" id="ARBA00022692"/>
    </source>
</evidence>
<dbReference type="InterPro" id="IPR051258">
    <property type="entry name" value="Diverse_Substrate_Transporter"/>
</dbReference>
<comment type="caution">
    <text evidence="8">The sequence shown here is derived from an EMBL/GenBank/DDBJ whole genome shotgun (WGS) entry which is preliminary data.</text>
</comment>
<accession>A0A9X0UJY3</accession>
<dbReference type="AlphaFoldDB" id="A0A9X0UJY3"/>
<dbReference type="RefSeq" id="WP_187026824.1">
    <property type="nucleotide sequence ID" value="NZ_JACRUP010000012.1"/>
</dbReference>
<feature type="domain" description="EamA" evidence="7">
    <location>
        <begin position="159"/>
        <end position="285"/>
    </location>
</feature>
<gene>
    <name evidence="8" type="primary">yddG</name>
    <name evidence="8" type="ORF">H8Q88_15775</name>
</gene>
<dbReference type="InterPro" id="IPR037185">
    <property type="entry name" value="EmrE-like"/>
</dbReference>
<sequence length="301" mass="32494">MSHFNYTGCGIAAIFLWGAMIGLMRTVAEAFGPIGGAALLYTIAAVFLILVLGVPKRQHFSLRYLLIGGGLFVSYEICLALAMGMANSRHQALEMAVINYLWPAITVVLAVILSKKTVSVWLYPSVGLAFTGVVWTLTGDAGFSITHVVNNISSNPLTYGLAFMGAVIWAIYCNVTKLIAKGQNAIALFFIATAMVLWIKYALSQEGPLSFSPIATFNVILTGVVMGSGYALWNIAILRGNMLLLATLSYFTPVISTLFSSLILGVILDTSFWQGVAMVTLGSLLCWWLTRDKPNLIEATT</sequence>
<evidence type="ECO:0000313" key="8">
    <source>
        <dbReference type="EMBL" id="MBC5852366.1"/>
    </source>
</evidence>
<dbReference type="PANTHER" id="PTHR42920:SF24">
    <property type="entry name" value="AROMATIC AMINO ACID EXPORTER YDDG"/>
    <property type="match status" value="1"/>
</dbReference>
<evidence type="ECO:0000256" key="1">
    <source>
        <dbReference type="ARBA" id="ARBA00004651"/>
    </source>
</evidence>
<keyword evidence="4 6" id="KW-1133">Transmembrane helix</keyword>
<evidence type="ECO:0000256" key="4">
    <source>
        <dbReference type="ARBA" id="ARBA00022989"/>
    </source>
</evidence>
<organism evidence="8 9">
    <name type="scientific">Vibrio metschnikovii</name>
    <dbReference type="NCBI Taxonomy" id="28172"/>
    <lineage>
        <taxon>Bacteria</taxon>
        <taxon>Pseudomonadati</taxon>
        <taxon>Pseudomonadota</taxon>
        <taxon>Gammaproteobacteria</taxon>
        <taxon>Vibrionales</taxon>
        <taxon>Vibrionaceae</taxon>
        <taxon>Vibrio</taxon>
    </lineage>
</organism>
<dbReference type="PANTHER" id="PTHR42920">
    <property type="entry name" value="OS03G0707200 PROTEIN-RELATED"/>
    <property type="match status" value="1"/>
</dbReference>
<feature type="transmembrane region" description="Helical" evidence="6">
    <location>
        <begin position="243"/>
        <end position="266"/>
    </location>
</feature>
<feature type="transmembrane region" description="Helical" evidence="6">
    <location>
        <begin position="92"/>
        <end position="113"/>
    </location>
</feature>
<feature type="transmembrane region" description="Helical" evidence="6">
    <location>
        <begin position="272"/>
        <end position="290"/>
    </location>
</feature>
<evidence type="ECO:0000256" key="2">
    <source>
        <dbReference type="ARBA" id="ARBA00022475"/>
    </source>
</evidence>
<evidence type="ECO:0000259" key="7">
    <source>
        <dbReference type="Pfam" id="PF00892"/>
    </source>
</evidence>
<name>A0A9X0UJY3_VIBME</name>
<feature type="transmembrane region" description="Helical" evidence="6">
    <location>
        <begin position="120"/>
        <end position="137"/>
    </location>
</feature>
<dbReference type="Proteomes" id="UP000615796">
    <property type="component" value="Unassembled WGS sequence"/>
</dbReference>
<feature type="domain" description="EamA" evidence="7">
    <location>
        <begin position="10"/>
        <end position="137"/>
    </location>
</feature>
<dbReference type="InterPro" id="IPR000620">
    <property type="entry name" value="EamA_dom"/>
</dbReference>
<dbReference type="Pfam" id="PF00892">
    <property type="entry name" value="EamA"/>
    <property type="match status" value="2"/>
</dbReference>
<keyword evidence="3 6" id="KW-0812">Transmembrane</keyword>